<dbReference type="EMBL" id="FWWU01000009">
    <property type="protein sequence ID" value="SMB93849.1"/>
    <property type="molecule type" value="Genomic_DNA"/>
</dbReference>
<evidence type="ECO:0000313" key="3">
    <source>
        <dbReference type="Proteomes" id="UP000192582"/>
    </source>
</evidence>
<dbReference type="RefSeq" id="WP_084049468.1">
    <property type="nucleotide sequence ID" value="NZ_FWWU01000009.1"/>
</dbReference>
<reference evidence="2 3" key="1">
    <citation type="submission" date="2017-04" db="EMBL/GenBank/DDBJ databases">
        <authorList>
            <person name="Afonso C.L."/>
            <person name="Miller P.J."/>
            <person name="Scott M.A."/>
            <person name="Spackman E."/>
            <person name="Goraichik I."/>
            <person name="Dimitrov K.M."/>
            <person name="Suarez D.L."/>
            <person name="Swayne D.E."/>
        </authorList>
    </citation>
    <scope>NUCLEOTIDE SEQUENCE [LARGE SCALE GENOMIC DNA]</scope>
    <source>
        <strain evidence="2 3">KR-140</strain>
    </source>
</reference>
<feature type="transmembrane region" description="Helical" evidence="1">
    <location>
        <begin position="6"/>
        <end position="26"/>
    </location>
</feature>
<protein>
    <submittedName>
        <fullName evidence="2">Uncharacterized protein</fullName>
    </submittedName>
</protein>
<dbReference type="AlphaFoldDB" id="A0A1W1VKF5"/>
<name>A0A1W1VKF5_9DEIO</name>
<gene>
    <name evidence="2" type="ORF">SAMN00790413_02143</name>
</gene>
<dbReference type="Proteomes" id="UP000192582">
    <property type="component" value="Unassembled WGS sequence"/>
</dbReference>
<feature type="transmembrane region" description="Helical" evidence="1">
    <location>
        <begin position="112"/>
        <end position="134"/>
    </location>
</feature>
<keyword evidence="3" id="KW-1185">Reference proteome</keyword>
<keyword evidence="1" id="KW-0812">Transmembrane</keyword>
<evidence type="ECO:0000313" key="2">
    <source>
        <dbReference type="EMBL" id="SMB93849.1"/>
    </source>
</evidence>
<evidence type="ECO:0000256" key="1">
    <source>
        <dbReference type="SAM" id="Phobius"/>
    </source>
</evidence>
<organism evidence="2 3">
    <name type="scientific">Deinococcus hopiensis KR-140</name>
    <dbReference type="NCBI Taxonomy" id="695939"/>
    <lineage>
        <taxon>Bacteria</taxon>
        <taxon>Thermotogati</taxon>
        <taxon>Deinococcota</taxon>
        <taxon>Deinococci</taxon>
        <taxon>Deinococcales</taxon>
        <taxon>Deinococcaceae</taxon>
        <taxon>Deinococcus</taxon>
    </lineage>
</organism>
<keyword evidence="1" id="KW-0472">Membrane</keyword>
<keyword evidence="1" id="KW-1133">Transmembrane helix</keyword>
<sequence>MGFAAVALLSSVVFLVLPFALVRTILREYGEASVPEREALLLALRALLLFGCTLVVVPFFIYGATAALWLPIAAAVLLLTVVPTPMLLVSLWRLRQLRALDTSRLRPVRASLFLTTPVSLLGGWWALSILQLVMNAKG</sequence>
<accession>A0A1W1VKF5</accession>
<feature type="transmembrane region" description="Helical" evidence="1">
    <location>
        <begin position="38"/>
        <end position="62"/>
    </location>
</feature>
<proteinExistence type="predicted"/>
<feature type="transmembrane region" description="Helical" evidence="1">
    <location>
        <begin position="68"/>
        <end position="92"/>
    </location>
</feature>